<dbReference type="Proteomes" id="UP000694910">
    <property type="component" value="Unplaced"/>
</dbReference>
<protein>
    <submittedName>
        <fullName evidence="4">Histone H2B type 2-E</fullName>
    </submittedName>
</protein>
<reference evidence="4" key="1">
    <citation type="submission" date="2025-08" db="UniProtKB">
        <authorList>
            <consortium name="RefSeq"/>
        </authorList>
    </citation>
    <scope>IDENTIFICATION</scope>
</reference>
<dbReference type="InterPro" id="IPR000558">
    <property type="entry name" value="Histone_H2B"/>
</dbReference>
<dbReference type="CDD" id="cd22910">
    <property type="entry name" value="HFD_H2B"/>
    <property type="match status" value="1"/>
</dbReference>
<dbReference type="Gene3D" id="1.10.20.10">
    <property type="entry name" value="Histone, subunit A"/>
    <property type="match status" value="1"/>
</dbReference>
<sequence>MDVARKKQPRRCCRRCLDGFTTNFPRVLKQVQEGLSRSQEALSIMDSFVKDIFECIADEAALLALFTKRSTISCREIQTAVRLLVPGETGKHAVPEGTKALVKYLSHR</sequence>
<dbReference type="RefSeq" id="XP_004443180.1">
    <property type="nucleotide sequence ID" value="XM_004443123.1"/>
</dbReference>
<dbReference type="SMART" id="SM00427">
    <property type="entry name" value="H2B"/>
    <property type="match status" value="1"/>
</dbReference>
<dbReference type="GeneID" id="101402068"/>
<comment type="similarity">
    <text evidence="1">Belongs to the histone H2B family.</text>
</comment>
<gene>
    <name evidence="4" type="primary">LOC101402068</name>
</gene>
<dbReference type="SUPFAM" id="SSF47113">
    <property type="entry name" value="Histone-fold"/>
    <property type="match status" value="1"/>
</dbReference>
<dbReference type="Pfam" id="PF00125">
    <property type="entry name" value="Histone"/>
    <property type="match status" value="1"/>
</dbReference>
<evidence type="ECO:0000256" key="1">
    <source>
        <dbReference type="ARBA" id="ARBA00006846"/>
    </source>
</evidence>
<evidence type="ECO:0000259" key="2">
    <source>
        <dbReference type="Pfam" id="PF00125"/>
    </source>
</evidence>
<evidence type="ECO:0000313" key="3">
    <source>
        <dbReference type="Proteomes" id="UP000694910"/>
    </source>
</evidence>
<organism evidence="3 4">
    <name type="scientific">Ceratotherium simum simum</name>
    <name type="common">Southern white rhinoceros</name>
    <dbReference type="NCBI Taxonomy" id="73337"/>
    <lineage>
        <taxon>Eukaryota</taxon>
        <taxon>Metazoa</taxon>
        <taxon>Chordata</taxon>
        <taxon>Craniata</taxon>
        <taxon>Vertebrata</taxon>
        <taxon>Euteleostomi</taxon>
        <taxon>Mammalia</taxon>
        <taxon>Eutheria</taxon>
        <taxon>Laurasiatheria</taxon>
        <taxon>Perissodactyla</taxon>
        <taxon>Rhinocerotidae</taxon>
        <taxon>Ceratotherium</taxon>
    </lineage>
</organism>
<dbReference type="PANTHER" id="PTHR23428">
    <property type="entry name" value="HISTONE H2B"/>
    <property type="match status" value="1"/>
</dbReference>
<dbReference type="InterPro" id="IPR007125">
    <property type="entry name" value="H2A/H2B/H3"/>
</dbReference>
<evidence type="ECO:0000313" key="4">
    <source>
        <dbReference type="RefSeq" id="XP_004443180.1"/>
    </source>
</evidence>
<keyword evidence="3" id="KW-1185">Reference proteome</keyword>
<accession>A0ABM0I9G0</accession>
<feature type="domain" description="Core Histone H2A/H2B/H3" evidence="2">
    <location>
        <begin position="4"/>
        <end position="83"/>
    </location>
</feature>
<name>A0ABM0I9G0_CERSS</name>
<dbReference type="InterPro" id="IPR009072">
    <property type="entry name" value="Histone-fold"/>
</dbReference>
<dbReference type="PRINTS" id="PR00621">
    <property type="entry name" value="HISTONEH2B"/>
</dbReference>
<proteinExistence type="inferred from homology"/>